<dbReference type="EMBL" id="CAEZTF010000089">
    <property type="protein sequence ID" value="CAB4561052.1"/>
    <property type="molecule type" value="Genomic_DNA"/>
</dbReference>
<protein>
    <submittedName>
        <fullName evidence="1">Unannotated protein</fullName>
    </submittedName>
</protein>
<sequence length="33" mass="3730">MNVFNFELSEDEVAAITALNTNFRTGVDPEDRN</sequence>
<reference evidence="1" key="1">
    <citation type="submission" date="2020-05" db="EMBL/GenBank/DDBJ databases">
        <authorList>
            <person name="Chiriac C."/>
            <person name="Salcher M."/>
            <person name="Ghai R."/>
            <person name="Kavagutti S V."/>
        </authorList>
    </citation>
    <scope>NUCLEOTIDE SEQUENCE</scope>
</reference>
<accession>A0A6J6DAY4</accession>
<evidence type="ECO:0000313" key="1">
    <source>
        <dbReference type="EMBL" id="CAB4561052.1"/>
    </source>
</evidence>
<gene>
    <name evidence="1" type="ORF">UFOPK1618_00539</name>
</gene>
<proteinExistence type="predicted"/>
<dbReference type="AlphaFoldDB" id="A0A6J6DAY4"/>
<organism evidence="1">
    <name type="scientific">freshwater metagenome</name>
    <dbReference type="NCBI Taxonomy" id="449393"/>
    <lineage>
        <taxon>unclassified sequences</taxon>
        <taxon>metagenomes</taxon>
        <taxon>ecological metagenomes</taxon>
    </lineage>
</organism>
<name>A0A6J6DAY4_9ZZZZ</name>